<evidence type="ECO:0000256" key="2">
    <source>
        <dbReference type="ARBA" id="ARBA00035300"/>
    </source>
</evidence>
<keyword evidence="4" id="KW-1185">Reference proteome</keyword>
<organism evidence="3 4">
    <name type="scientific">Coturnix japonica</name>
    <name type="common">Japanese quail</name>
    <name type="synonym">Coturnix coturnix japonica</name>
    <dbReference type="NCBI Taxonomy" id="93934"/>
    <lineage>
        <taxon>Eukaryota</taxon>
        <taxon>Metazoa</taxon>
        <taxon>Chordata</taxon>
        <taxon>Craniata</taxon>
        <taxon>Vertebrata</taxon>
        <taxon>Euteleostomi</taxon>
        <taxon>Archelosauria</taxon>
        <taxon>Archosauria</taxon>
        <taxon>Dinosauria</taxon>
        <taxon>Saurischia</taxon>
        <taxon>Theropoda</taxon>
        <taxon>Coelurosauria</taxon>
        <taxon>Aves</taxon>
        <taxon>Neognathae</taxon>
        <taxon>Galloanserae</taxon>
        <taxon>Galliformes</taxon>
        <taxon>Phasianidae</taxon>
        <taxon>Perdicinae</taxon>
        <taxon>Coturnix</taxon>
    </lineage>
</organism>
<dbReference type="InterPro" id="IPR026794">
    <property type="entry name" value="ADISSP"/>
</dbReference>
<protein>
    <recommendedName>
        <fullName evidence="2">Adipose-secreted signaling protein</fullName>
    </recommendedName>
</protein>
<proteinExistence type="inferred from homology"/>
<dbReference type="GeneTree" id="ENSGT00390000008711"/>
<gene>
    <name evidence="3" type="primary">ADISSP</name>
</gene>
<reference evidence="3" key="1">
    <citation type="submission" date="2025-08" db="UniProtKB">
        <authorList>
            <consortium name="Ensembl"/>
        </authorList>
    </citation>
    <scope>IDENTIFICATION</scope>
</reference>
<evidence type="ECO:0000313" key="3">
    <source>
        <dbReference type="Ensembl" id="ENSCJPP00005007372.1"/>
    </source>
</evidence>
<comment type="similarity">
    <text evidence="1">Belongs to the ADISSP family.</text>
</comment>
<evidence type="ECO:0000313" key="4">
    <source>
        <dbReference type="Proteomes" id="UP000694412"/>
    </source>
</evidence>
<dbReference type="PANTHER" id="PTHR13287:SF2">
    <property type="entry name" value="ADIPOSE-SECRETED SIGNALING PROTEIN"/>
    <property type="match status" value="1"/>
</dbReference>
<sequence>MLIVLIEGDGNCADGGRRWGVGAAGRVGGNGNKLHPGGSGWTLGTCIYCEGGPTGGASSWTMPSVPSAHPWGLRGALTCWEEHPSAKCCVVTAVLDRLHQGEEHRRGLHRRGLHTGDPHGSWVSDVPEVPVGIWSLAWGYRGAERAQGLHSTRGCSMGAVQGLITIMVLCFLPRGHEIQQHGAQSMGENTAAMRLQLAEREQALLLAQETVQVGFLKILHKYEISFLLPPSQRLQGDVCALPLPNPNLRVLAVTAGPEGYSVRCEYTAHKEGVLKEEMLLASETGDGSCVKVVVQARVMDRHHGTPMLLDGVRCVGAELEYDSEQSDWHGFD</sequence>
<dbReference type="PANTHER" id="PTHR13287">
    <property type="entry name" value="ADIPOSE-SECRETED SIGNALING PROTEIN"/>
    <property type="match status" value="1"/>
</dbReference>
<dbReference type="Proteomes" id="UP000694412">
    <property type="component" value="Unassembled WGS sequence"/>
</dbReference>
<name>A0A8C2T4L8_COTJA</name>
<dbReference type="Ensembl" id="ENSCJPT00005011454.1">
    <property type="protein sequence ID" value="ENSCJPP00005007372.1"/>
    <property type="gene ID" value="ENSCJPG00005006808.1"/>
</dbReference>
<dbReference type="Pfam" id="PF15006">
    <property type="entry name" value="DUF4517"/>
    <property type="match status" value="1"/>
</dbReference>
<dbReference type="AlphaFoldDB" id="A0A8C2T4L8"/>
<reference evidence="3" key="2">
    <citation type="submission" date="2025-09" db="UniProtKB">
        <authorList>
            <consortium name="Ensembl"/>
        </authorList>
    </citation>
    <scope>IDENTIFICATION</scope>
</reference>
<accession>A0A8C2T4L8</accession>
<evidence type="ECO:0000256" key="1">
    <source>
        <dbReference type="ARBA" id="ARBA00035018"/>
    </source>
</evidence>